<protein>
    <submittedName>
        <fullName evidence="2">Uncharacterized protein</fullName>
    </submittedName>
</protein>
<comment type="caution">
    <text evidence="2">The sequence shown here is derived from an EMBL/GenBank/DDBJ whole genome shotgun (WGS) entry which is preliminary data.</text>
</comment>
<name>A0AAV7H3F5_DENCH</name>
<evidence type="ECO:0000313" key="3">
    <source>
        <dbReference type="Proteomes" id="UP000775213"/>
    </source>
</evidence>
<evidence type="ECO:0000256" key="1">
    <source>
        <dbReference type="SAM" id="MobiDB-lite"/>
    </source>
</evidence>
<feature type="region of interest" description="Disordered" evidence="1">
    <location>
        <begin position="22"/>
        <end position="63"/>
    </location>
</feature>
<reference evidence="2 3" key="1">
    <citation type="journal article" date="2021" name="Hortic Res">
        <title>Chromosome-scale assembly of the Dendrobium chrysotoxum genome enhances the understanding of orchid evolution.</title>
        <authorList>
            <person name="Zhang Y."/>
            <person name="Zhang G.Q."/>
            <person name="Zhang D."/>
            <person name="Liu X.D."/>
            <person name="Xu X.Y."/>
            <person name="Sun W.H."/>
            <person name="Yu X."/>
            <person name="Zhu X."/>
            <person name="Wang Z.W."/>
            <person name="Zhao X."/>
            <person name="Zhong W.Y."/>
            <person name="Chen H."/>
            <person name="Yin W.L."/>
            <person name="Huang T."/>
            <person name="Niu S.C."/>
            <person name="Liu Z.J."/>
        </authorList>
    </citation>
    <scope>NUCLEOTIDE SEQUENCE [LARGE SCALE GENOMIC DNA]</scope>
    <source>
        <strain evidence="2">Lindl</strain>
    </source>
</reference>
<dbReference type="Proteomes" id="UP000775213">
    <property type="component" value="Unassembled WGS sequence"/>
</dbReference>
<accession>A0AAV7H3F5</accession>
<gene>
    <name evidence="2" type="ORF">IEQ34_010392</name>
</gene>
<sequence>MSEGYSGLTPLRRALRCQYRNGVARRRAPRRRRRRSGGWTCGGAGRHKGGTTPSQRRSFTPPRPDMLLCPARMKTLLLFIIASNPPLSYDADRPCRRLLCLPSDDNCFESCICTVTTIADL</sequence>
<organism evidence="2 3">
    <name type="scientific">Dendrobium chrysotoxum</name>
    <name type="common">Orchid</name>
    <dbReference type="NCBI Taxonomy" id="161865"/>
    <lineage>
        <taxon>Eukaryota</taxon>
        <taxon>Viridiplantae</taxon>
        <taxon>Streptophyta</taxon>
        <taxon>Embryophyta</taxon>
        <taxon>Tracheophyta</taxon>
        <taxon>Spermatophyta</taxon>
        <taxon>Magnoliopsida</taxon>
        <taxon>Liliopsida</taxon>
        <taxon>Asparagales</taxon>
        <taxon>Orchidaceae</taxon>
        <taxon>Epidendroideae</taxon>
        <taxon>Malaxideae</taxon>
        <taxon>Dendrobiinae</taxon>
        <taxon>Dendrobium</taxon>
    </lineage>
</organism>
<evidence type="ECO:0000313" key="2">
    <source>
        <dbReference type="EMBL" id="KAH0462817.1"/>
    </source>
</evidence>
<keyword evidence="3" id="KW-1185">Reference proteome</keyword>
<dbReference type="AlphaFoldDB" id="A0AAV7H3F5"/>
<proteinExistence type="predicted"/>
<dbReference type="EMBL" id="JAGFBR010000009">
    <property type="protein sequence ID" value="KAH0462817.1"/>
    <property type="molecule type" value="Genomic_DNA"/>
</dbReference>
<feature type="compositionally biased region" description="Basic residues" evidence="1">
    <location>
        <begin position="23"/>
        <end position="36"/>
    </location>
</feature>